<evidence type="ECO:0000313" key="2">
    <source>
        <dbReference type="EMBL" id="AIZ45519.1"/>
    </source>
</evidence>
<name>A0A0A7KJU9_9DEIO</name>
<protein>
    <submittedName>
        <fullName evidence="2">Uncharacterized protein</fullName>
    </submittedName>
</protein>
<proteinExistence type="predicted"/>
<organism evidence="2 3">
    <name type="scientific">Deinococcus radiopugnans</name>
    <dbReference type="NCBI Taxonomy" id="57497"/>
    <lineage>
        <taxon>Bacteria</taxon>
        <taxon>Thermotogati</taxon>
        <taxon>Deinococcota</taxon>
        <taxon>Deinococci</taxon>
        <taxon>Deinococcales</taxon>
        <taxon>Deinococcaceae</taxon>
        <taxon>Deinococcus</taxon>
    </lineage>
</organism>
<evidence type="ECO:0000313" key="3">
    <source>
        <dbReference type="Proteomes" id="UP000030634"/>
    </source>
</evidence>
<dbReference type="HOGENOM" id="CLU_1831888_0_0_0"/>
<keyword evidence="1" id="KW-0732">Signal</keyword>
<dbReference type="RefSeq" id="WP_039684577.1">
    <property type="nucleotide sequence ID" value="NZ_CP010028.1"/>
</dbReference>
<feature type="chain" id="PRO_5002041930" evidence="1">
    <location>
        <begin position="27"/>
        <end position="140"/>
    </location>
</feature>
<evidence type="ECO:0000256" key="1">
    <source>
        <dbReference type="SAM" id="SignalP"/>
    </source>
</evidence>
<dbReference type="KEGG" id="dsw:QR90_11150"/>
<dbReference type="EMBL" id="CP010028">
    <property type="protein sequence ID" value="AIZ45519.1"/>
    <property type="molecule type" value="Genomic_DNA"/>
</dbReference>
<sequence length="140" mass="14088">MKKNLLSAAFSLSMIFAPAAVTTAFAAPTAVRVTASDSSGDLSYPMLYTESSWMSLEVPVAVLGGVIPGDLSLDAGALAAGTTITLDSVSQQGDMALLRVTVSRADTGVSIDQLANINVQSGGQTLATLSIPVIGAAIGD</sequence>
<reference evidence="3" key="1">
    <citation type="submission" date="2014-11" db="EMBL/GenBank/DDBJ databases">
        <title>Hymenobacter sp. DG25B genome submission.</title>
        <authorList>
            <person name="Jung H.-Y."/>
            <person name="Kim M.K."/>
            <person name="Srinivasan S."/>
            <person name="Lim S."/>
        </authorList>
    </citation>
    <scope>NUCLEOTIDE SEQUENCE [LARGE SCALE GENOMIC DNA]</scope>
    <source>
        <strain evidence="3">DY59</strain>
    </source>
</reference>
<dbReference type="AlphaFoldDB" id="A0A0A7KJU9"/>
<feature type="signal peptide" evidence="1">
    <location>
        <begin position="1"/>
        <end position="26"/>
    </location>
</feature>
<dbReference type="Proteomes" id="UP000030634">
    <property type="component" value="Chromosome"/>
</dbReference>
<gene>
    <name evidence="2" type="ORF">QR90_11150</name>
</gene>
<accession>A0A0A7KJU9</accession>